<dbReference type="AlphaFoldDB" id="A0A6B0SML9"/>
<evidence type="ECO:0000313" key="1">
    <source>
        <dbReference type="EMBL" id="MXR21746.1"/>
    </source>
</evidence>
<comment type="caution">
    <text evidence="1">The sequence shown here is derived from an EMBL/GenBank/DDBJ whole genome shotgun (WGS) entry which is preliminary data.</text>
</comment>
<keyword evidence="2" id="KW-1185">Reference proteome</keyword>
<evidence type="ECO:0000313" key="2">
    <source>
        <dbReference type="Proteomes" id="UP000471521"/>
    </source>
</evidence>
<reference evidence="1 2" key="1">
    <citation type="submission" date="2019-12" db="EMBL/GenBank/DDBJ databases">
        <title>Isolation and characterization of three novel carbon monoxide-oxidizing members of Halobacteria from salione crusts and soils.</title>
        <authorList>
            <person name="Myers M.R."/>
            <person name="King G.M."/>
        </authorList>
    </citation>
    <scope>NUCLEOTIDE SEQUENCE [LARGE SCALE GENOMIC DNA]</scope>
    <source>
        <strain evidence="1 2">PCN9</strain>
    </source>
</reference>
<proteinExistence type="predicted"/>
<sequence length="49" mass="5135">MTRVGLLPSSIPCAIVHIETRFTSISATAGSSPSLLVSRHDQLLASLSL</sequence>
<gene>
    <name evidence="1" type="ORF">GRX66_14445</name>
</gene>
<feature type="non-terminal residue" evidence="1">
    <location>
        <position position="49"/>
    </location>
</feature>
<protein>
    <submittedName>
        <fullName evidence="1">Uncharacterized protein</fullName>
    </submittedName>
</protein>
<accession>A0A6B0SML9</accession>
<dbReference type="EMBL" id="WUUU01000146">
    <property type="protein sequence ID" value="MXR21746.1"/>
    <property type="molecule type" value="Genomic_DNA"/>
</dbReference>
<name>A0A6B0SML9_9EURY</name>
<organism evidence="1 2">
    <name type="scientific">Halobacterium bonnevillei</name>
    <dbReference type="NCBI Taxonomy" id="2692200"/>
    <lineage>
        <taxon>Archaea</taxon>
        <taxon>Methanobacteriati</taxon>
        <taxon>Methanobacteriota</taxon>
        <taxon>Stenosarchaea group</taxon>
        <taxon>Halobacteria</taxon>
        <taxon>Halobacteriales</taxon>
        <taxon>Halobacteriaceae</taxon>
        <taxon>Halobacterium</taxon>
    </lineage>
</organism>
<dbReference type="Proteomes" id="UP000471521">
    <property type="component" value="Unassembled WGS sequence"/>
</dbReference>